<evidence type="ECO:0000313" key="1">
    <source>
        <dbReference type="EMBL" id="GFT42812.1"/>
    </source>
</evidence>
<accession>A0A8X6P1Y2</accession>
<organism evidence="1 2">
    <name type="scientific">Nephila pilipes</name>
    <name type="common">Giant wood spider</name>
    <name type="synonym">Nephila maculata</name>
    <dbReference type="NCBI Taxonomy" id="299642"/>
    <lineage>
        <taxon>Eukaryota</taxon>
        <taxon>Metazoa</taxon>
        <taxon>Ecdysozoa</taxon>
        <taxon>Arthropoda</taxon>
        <taxon>Chelicerata</taxon>
        <taxon>Arachnida</taxon>
        <taxon>Araneae</taxon>
        <taxon>Araneomorphae</taxon>
        <taxon>Entelegynae</taxon>
        <taxon>Araneoidea</taxon>
        <taxon>Nephilidae</taxon>
        <taxon>Nephila</taxon>
    </lineage>
</organism>
<proteinExistence type="predicted"/>
<evidence type="ECO:0000313" key="2">
    <source>
        <dbReference type="Proteomes" id="UP000887013"/>
    </source>
</evidence>
<dbReference type="AlphaFoldDB" id="A0A8X6P1Y2"/>
<name>A0A8X6P1Y2_NEPPI</name>
<gene>
    <name evidence="1" type="ORF">NPIL_658271</name>
</gene>
<sequence length="101" mass="11536">MLKCCMHVRVYRVISCLTDSYTYHSAINFRDALTPVSVSMSRLLKISRWKISGTNGRMRSVDTSQQWVTGEVVTFGKLKKHQLKCAAIRTPSQPLFEVVEI</sequence>
<dbReference type="Proteomes" id="UP000887013">
    <property type="component" value="Unassembled WGS sequence"/>
</dbReference>
<keyword evidence="2" id="KW-1185">Reference proteome</keyword>
<comment type="caution">
    <text evidence="1">The sequence shown here is derived from an EMBL/GenBank/DDBJ whole genome shotgun (WGS) entry which is preliminary data.</text>
</comment>
<dbReference type="OrthoDB" id="7451474at2759"/>
<protein>
    <submittedName>
        <fullName evidence="1">Uncharacterized protein</fullName>
    </submittedName>
</protein>
<reference evidence="1" key="1">
    <citation type="submission" date="2020-08" db="EMBL/GenBank/DDBJ databases">
        <title>Multicomponent nature underlies the extraordinary mechanical properties of spider dragline silk.</title>
        <authorList>
            <person name="Kono N."/>
            <person name="Nakamura H."/>
            <person name="Mori M."/>
            <person name="Yoshida Y."/>
            <person name="Ohtoshi R."/>
            <person name="Malay A.D."/>
            <person name="Moran D.A.P."/>
            <person name="Tomita M."/>
            <person name="Numata K."/>
            <person name="Arakawa K."/>
        </authorList>
    </citation>
    <scope>NUCLEOTIDE SEQUENCE</scope>
</reference>
<dbReference type="EMBL" id="BMAW01063989">
    <property type="protein sequence ID" value="GFT42812.1"/>
    <property type="molecule type" value="Genomic_DNA"/>
</dbReference>